<accession>A0A9D1MV42</accession>
<dbReference type="Pfam" id="PF12672">
    <property type="entry name" value="DUF3793"/>
    <property type="match status" value="1"/>
</dbReference>
<evidence type="ECO:0000313" key="1">
    <source>
        <dbReference type="EMBL" id="HIU69608.1"/>
    </source>
</evidence>
<dbReference type="InterPro" id="IPR024523">
    <property type="entry name" value="DUF3793"/>
</dbReference>
<name>A0A9D1MV42_9FIRM</name>
<sequence>MPLGGTSMLEKCLVEQCAPTLASLKVGSLFSYTFSDLPSFEAQVLFWRAALNTKGLALAVLNVAAGRALIYVYRVPALKQVLCDREVAAFLMECGYGDLSVDTALDVLCQKLAKGDGFPHEIGIFLGYPLGDVLGFIGHCGQNSKCTGCWKVYGNADEAARLFQKYKKCTAVYKRLWASGRSVLRMTVPC</sequence>
<dbReference type="EMBL" id="DVNM01000035">
    <property type="protein sequence ID" value="HIU69608.1"/>
    <property type="molecule type" value="Genomic_DNA"/>
</dbReference>
<dbReference type="AlphaFoldDB" id="A0A9D1MV42"/>
<comment type="caution">
    <text evidence="1">The sequence shown here is derived from an EMBL/GenBank/DDBJ whole genome shotgun (WGS) entry which is preliminary data.</text>
</comment>
<reference evidence="1" key="1">
    <citation type="submission" date="2020-10" db="EMBL/GenBank/DDBJ databases">
        <authorList>
            <person name="Gilroy R."/>
        </authorList>
    </citation>
    <scope>NUCLEOTIDE SEQUENCE</scope>
    <source>
        <strain evidence="1">CHK176-6737</strain>
    </source>
</reference>
<gene>
    <name evidence="1" type="ORF">IAD23_06590</name>
</gene>
<dbReference type="Proteomes" id="UP000824125">
    <property type="component" value="Unassembled WGS sequence"/>
</dbReference>
<organism evidence="1 2">
    <name type="scientific">Candidatus Scybalenecus merdavium</name>
    <dbReference type="NCBI Taxonomy" id="2840939"/>
    <lineage>
        <taxon>Bacteria</taxon>
        <taxon>Bacillati</taxon>
        <taxon>Bacillota</taxon>
        <taxon>Clostridia</taxon>
        <taxon>Eubacteriales</taxon>
        <taxon>Oscillospiraceae</taxon>
        <taxon>Oscillospiraceae incertae sedis</taxon>
        <taxon>Candidatus Scybalenecus</taxon>
    </lineage>
</organism>
<evidence type="ECO:0000313" key="2">
    <source>
        <dbReference type="Proteomes" id="UP000824125"/>
    </source>
</evidence>
<proteinExistence type="predicted"/>
<protein>
    <submittedName>
        <fullName evidence="1">DUF3793 family protein</fullName>
    </submittedName>
</protein>
<reference evidence="1" key="2">
    <citation type="journal article" date="2021" name="PeerJ">
        <title>Extensive microbial diversity within the chicken gut microbiome revealed by metagenomics and culture.</title>
        <authorList>
            <person name="Gilroy R."/>
            <person name="Ravi A."/>
            <person name="Getino M."/>
            <person name="Pursley I."/>
            <person name="Horton D.L."/>
            <person name="Alikhan N.F."/>
            <person name="Baker D."/>
            <person name="Gharbi K."/>
            <person name="Hall N."/>
            <person name="Watson M."/>
            <person name="Adriaenssens E.M."/>
            <person name="Foster-Nyarko E."/>
            <person name="Jarju S."/>
            <person name="Secka A."/>
            <person name="Antonio M."/>
            <person name="Oren A."/>
            <person name="Chaudhuri R.R."/>
            <person name="La Ragione R."/>
            <person name="Hildebrand F."/>
            <person name="Pallen M.J."/>
        </authorList>
    </citation>
    <scope>NUCLEOTIDE SEQUENCE</scope>
    <source>
        <strain evidence="1">CHK176-6737</strain>
    </source>
</reference>